<keyword evidence="2" id="KW-0175">Coiled coil</keyword>
<dbReference type="InterPro" id="IPR024455">
    <property type="entry name" value="Phage_capsid"/>
</dbReference>
<evidence type="ECO:0000256" key="1">
    <source>
        <dbReference type="ARBA" id="ARBA00004328"/>
    </source>
</evidence>
<dbReference type="AlphaFoldDB" id="E2N7Z7"/>
<evidence type="ECO:0000313" key="4">
    <source>
        <dbReference type="EMBL" id="EEF91957.1"/>
    </source>
</evidence>
<dbReference type="Pfam" id="PF05065">
    <property type="entry name" value="Phage_capsid"/>
    <property type="match status" value="1"/>
</dbReference>
<protein>
    <recommendedName>
        <fullName evidence="3">Phage capsid-like C-terminal domain-containing protein</fullName>
    </recommendedName>
</protein>
<sequence>MAKEKSITELKDEKKQLSARSKAIIEAAKGEKRQLNAEENEELGANQCRMAEINLEIEEREDQNRQQGKQHVTPGQGKFSLRRAIANMVDGNQQNDADASVIDAATTHHNMSGAQMADKRSIVVPVNMESRAAFTAATEAVTGVVIDEEQQEMLLPLQSSLVLAQAGARFMTGLQGNIYWPEFSGANVFWEGENDEAKDGAGAFSKGDVFKPLRLTAYVDISKQLLVQENASVEAYIRQAIAVAIAQKIEQTAFSTKTGVANTPDGMFHTLDANVKGAMTWEQIVAMETKADTQDALFGNLSYILHPALVGKAKTKVKDASGAGGFIFTGNGDGQLNGYRALRTNNLPKELGEGSDEFGIAFGNWANYFLGQWGGIELLVDPYTQALKGTVRLITNSYWNMGFIRKESFCIASMK</sequence>
<gene>
    <name evidence="4" type="ORF">BACCELL_00392</name>
</gene>
<evidence type="ECO:0000259" key="3">
    <source>
        <dbReference type="Pfam" id="PF05065"/>
    </source>
</evidence>
<proteinExistence type="predicted"/>
<dbReference type="SUPFAM" id="SSF56563">
    <property type="entry name" value="Major capsid protein gp5"/>
    <property type="match status" value="1"/>
</dbReference>
<dbReference type="EMBL" id="ACCH01000034">
    <property type="protein sequence ID" value="EEF91957.1"/>
    <property type="molecule type" value="Genomic_DNA"/>
</dbReference>
<reference evidence="4 5" key="2">
    <citation type="submission" date="2009-01" db="EMBL/GenBank/DDBJ databases">
        <title>Draft genome sequence of Bacteroides cellulosilyticus (DSM 14838).</title>
        <authorList>
            <person name="Sudarsanam P."/>
            <person name="Ley R."/>
            <person name="Guruge J."/>
            <person name="Turnbaugh P.J."/>
            <person name="Mahowald M."/>
            <person name="Liep D."/>
            <person name="Gordon J."/>
        </authorList>
    </citation>
    <scope>NUCLEOTIDE SEQUENCE [LARGE SCALE GENOMIC DNA]</scope>
    <source>
        <strain evidence="4 5">DSM 14838</strain>
    </source>
</reference>
<dbReference type="RefSeq" id="WP_007209782.1">
    <property type="nucleotide sequence ID" value="NZ_EQ973488.1"/>
</dbReference>
<feature type="domain" description="Phage capsid-like C-terminal" evidence="3">
    <location>
        <begin position="144"/>
        <end position="412"/>
    </location>
</feature>
<dbReference type="InterPro" id="IPR054612">
    <property type="entry name" value="Phage_capsid-like_C"/>
</dbReference>
<accession>E2N7Z7</accession>
<name>E2N7Z7_9BACE</name>
<comment type="subcellular location">
    <subcellularLocation>
        <location evidence="1">Virion</location>
    </subcellularLocation>
</comment>
<evidence type="ECO:0000313" key="5">
    <source>
        <dbReference type="Proteomes" id="UP000003711"/>
    </source>
</evidence>
<organism evidence="4 5">
    <name type="scientific">Bacteroides cellulosilyticus DSM 14838</name>
    <dbReference type="NCBI Taxonomy" id="537012"/>
    <lineage>
        <taxon>Bacteria</taxon>
        <taxon>Pseudomonadati</taxon>
        <taxon>Bacteroidota</taxon>
        <taxon>Bacteroidia</taxon>
        <taxon>Bacteroidales</taxon>
        <taxon>Bacteroidaceae</taxon>
        <taxon>Bacteroides</taxon>
    </lineage>
</organism>
<dbReference type="HOGENOM" id="CLU_663345_0_0_10"/>
<dbReference type="Proteomes" id="UP000003711">
    <property type="component" value="Unassembled WGS sequence"/>
</dbReference>
<evidence type="ECO:0000256" key="2">
    <source>
        <dbReference type="SAM" id="Coils"/>
    </source>
</evidence>
<dbReference type="NCBIfam" id="TIGR01554">
    <property type="entry name" value="major_cap_HK97"/>
    <property type="match status" value="1"/>
</dbReference>
<reference evidence="4 5" key="1">
    <citation type="submission" date="2008-12" db="EMBL/GenBank/DDBJ databases">
        <authorList>
            <person name="Fulton L."/>
            <person name="Clifton S."/>
            <person name="Fulton B."/>
            <person name="Xu J."/>
            <person name="Minx P."/>
            <person name="Pepin K.H."/>
            <person name="Johnson M."/>
            <person name="Bhonagiri V."/>
            <person name="Nash W.E."/>
            <person name="Mardis E.R."/>
            <person name="Wilson R.K."/>
        </authorList>
    </citation>
    <scope>NUCLEOTIDE SEQUENCE [LARGE SCALE GENOMIC DNA]</scope>
    <source>
        <strain evidence="4 5">DSM 14838</strain>
    </source>
</reference>
<feature type="coiled-coil region" evidence="2">
    <location>
        <begin position="7"/>
        <end position="70"/>
    </location>
</feature>
<comment type="caution">
    <text evidence="4">The sequence shown here is derived from an EMBL/GenBank/DDBJ whole genome shotgun (WGS) entry which is preliminary data.</text>
</comment>